<protein>
    <recommendedName>
        <fullName evidence="3">NodB homology domain-containing protein</fullName>
    </recommendedName>
</protein>
<gene>
    <name evidence="4" type="ORF">METZ01_LOCUS239569</name>
</gene>
<evidence type="ECO:0000313" key="4">
    <source>
        <dbReference type="EMBL" id="SVB86715.1"/>
    </source>
</evidence>
<feature type="non-terminal residue" evidence="4">
    <location>
        <position position="1"/>
    </location>
</feature>
<dbReference type="GO" id="GO:0016020">
    <property type="term" value="C:membrane"/>
    <property type="evidence" value="ECO:0007669"/>
    <property type="project" value="TreeGrafter"/>
</dbReference>
<keyword evidence="2" id="KW-0378">Hydrolase</keyword>
<dbReference type="PROSITE" id="PS51677">
    <property type="entry name" value="NODB"/>
    <property type="match status" value="1"/>
</dbReference>
<sequence>VKYAAFNINFDSLGFDYGFPSIYRDPTFFSIADRFFDLAEKYQFKYTIFIIGKDLEKYENREAVKKWSDQGHEIGNHSWSHRPDLIQLGKKEIRQDVERAHDIIFKVTGREPKGFISRGWFCSEPLLEVLLDLNYEYDTSLFPSWLAVPMLFKIWMNRKNVNTSERNILALKNFMYPFFGRRKEFLSIGKLYASSSPKNLDGRTRKIALLPLPTTWWRFPCWHTLAYIFGRYFHKRILKSCLNQVGGFYYLMHPADLMVVEDLMPGRPCYFTRINFPLEQKVQILEESIRMVIDSGRKVVTMQELASDVLSSSSITS</sequence>
<dbReference type="PANTHER" id="PTHR10587">
    <property type="entry name" value="GLYCOSYL TRANSFERASE-RELATED"/>
    <property type="match status" value="1"/>
</dbReference>
<dbReference type="InterPro" id="IPR011330">
    <property type="entry name" value="Glyco_hydro/deAcase_b/a-brl"/>
</dbReference>
<organism evidence="4">
    <name type="scientific">marine metagenome</name>
    <dbReference type="NCBI Taxonomy" id="408172"/>
    <lineage>
        <taxon>unclassified sequences</taxon>
        <taxon>metagenomes</taxon>
        <taxon>ecological metagenomes</taxon>
    </lineage>
</organism>
<accession>A0A382HI17</accession>
<dbReference type="GO" id="GO:0016810">
    <property type="term" value="F:hydrolase activity, acting on carbon-nitrogen (but not peptide) bonds"/>
    <property type="evidence" value="ECO:0007669"/>
    <property type="project" value="InterPro"/>
</dbReference>
<dbReference type="Gene3D" id="3.20.20.370">
    <property type="entry name" value="Glycoside hydrolase/deacetylase"/>
    <property type="match status" value="1"/>
</dbReference>
<reference evidence="4" key="1">
    <citation type="submission" date="2018-05" db="EMBL/GenBank/DDBJ databases">
        <authorList>
            <person name="Lanie J.A."/>
            <person name="Ng W.-L."/>
            <person name="Kazmierczak K.M."/>
            <person name="Andrzejewski T.M."/>
            <person name="Davidsen T.M."/>
            <person name="Wayne K.J."/>
            <person name="Tettelin H."/>
            <person name="Glass J.I."/>
            <person name="Rusch D."/>
            <person name="Podicherti R."/>
            <person name="Tsui H.-C.T."/>
            <person name="Winkler M.E."/>
        </authorList>
    </citation>
    <scope>NUCLEOTIDE SEQUENCE</scope>
</reference>
<dbReference type="SUPFAM" id="SSF88713">
    <property type="entry name" value="Glycoside hydrolase/deacetylase"/>
    <property type="match status" value="1"/>
</dbReference>
<evidence type="ECO:0000259" key="3">
    <source>
        <dbReference type="PROSITE" id="PS51677"/>
    </source>
</evidence>
<dbReference type="GO" id="GO:0005975">
    <property type="term" value="P:carbohydrate metabolic process"/>
    <property type="evidence" value="ECO:0007669"/>
    <property type="project" value="InterPro"/>
</dbReference>
<feature type="domain" description="NodB homology" evidence="3">
    <location>
        <begin position="18"/>
        <end position="149"/>
    </location>
</feature>
<name>A0A382HI17_9ZZZZ</name>
<dbReference type="GO" id="GO:0046872">
    <property type="term" value="F:metal ion binding"/>
    <property type="evidence" value="ECO:0007669"/>
    <property type="project" value="UniProtKB-KW"/>
</dbReference>
<evidence type="ECO:0000256" key="1">
    <source>
        <dbReference type="ARBA" id="ARBA00022723"/>
    </source>
</evidence>
<dbReference type="InterPro" id="IPR002509">
    <property type="entry name" value="NODB_dom"/>
</dbReference>
<dbReference type="Pfam" id="PF01522">
    <property type="entry name" value="Polysacc_deac_1"/>
    <property type="match status" value="1"/>
</dbReference>
<dbReference type="PANTHER" id="PTHR10587:SF133">
    <property type="entry name" value="CHITIN DEACETYLASE 1-RELATED"/>
    <property type="match status" value="1"/>
</dbReference>
<proteinExistence type="predicted"/>
<dbReference type="InterPro" id="IPR050248">
    <property type="entry name" value="Polysacc_deacetylase_ArnD"/>
</dbReference>
<evidence type="ECO:0000256" key="2">
    <source>
        <dbReference type="ARBA" id="ARBA00022801"/>
    </source>
</evidence>
<keyword evidence="1" id="KW-0479">Metal-binding</keyword>
<dbReference type="EMBL" id="UINC01061289">
    <property type="protein sequence ID" value="SVB86715.1"/>
    <property type="molecule type" value="Genomic_DNA"/>
</dbReference>
<dbReference type="AlphaFoldDB" id="A0A382HI17"/>